<name>A0ABN8I108_9NEOP</name>
<feature type="non-terminal residue" evidence="2">
    <location>
        <position position="1"/>
    </location>
</feature>
<proteinExistence type="predicted"/>
<gene>
    <name evidence="2" type="ORF">IPOD504_LOCUS4107</name>
</gene>
<evidence type="ECO:0000256" key="1">
    <source>
        <dbReference type="SAM" id="MobiDB-lite"/>
    </source>
</evidence>
<evidence type="ECO:0000313" key="3">
    <source>
        <dbReference type="Proteomes" id="UP000837857"/>
    </source>
</evidence>
<protein>
    <submittedName>
        <fullName evidence="2">Uncharacterized protein</fullName>
    </submittedName>
</protein>
<accession>A0ABN8I108</accession>
<evidence type="ECO:0000313" key="2">
    <source>
        <dbReference type="EMBL" id="CAH2043016.1"/>
    </source>
</evidence>
<dbReference type="EMBL" id="OW152827">
    <property type="protein sequence ID" value="CAH2043016.1"/>
    <property type="molecule type" value="Genomic_DNA"/>
</dbReference>
<keyword evidence="3" id="KW-1185">Reference proteome</keyword>
<organism evidence="2 3">
    <name type="scientific">Iphiclides podalirius</name>
    <name type="common">scarce swallowtail</name>
    <dbReference type="NCBI Taxonomy" id="110791"/>
    <lineage>
        <taxon>Eukaryota</taxon>
        <taxon>Metazoa</taxon>
        <taxon>Ecdysozoa</taxon>
        <taxon>Arthropoda</taxon>
        <taxon>Hexapoda</taxon>
        <taxon>Insecta</taxon>
        <taxon>Pterygota</taxon>
        <taxon>Neoptera</taxon>
        <taxon>Endopterygota</taxon>
        <taxon>Lepidoptera</taxon>
        <taxon>Glossata</taxon>
        <taxon>Ditrysia</taxon>
        <taxon>Papilionoidea</taxon>
        <taxon>Papilionidae</taxon>
        <taxon>Papilioninae</taxon>
        <taxon>Iphiclides</taxon>
    </lineage>
</organism>
<feature type="region of interest" description="Disordered" evidence="1">
    <location>
        <begin position="1"/>
        <end position="30"/>
    </location>
</feature>
<dbReference type="Proteomes" id="UP000837857">
    <property type="component" value="Chromosome 15"/>
</dbReference>
<sequence length="416" mass="48058">MGRRVRGSETVSRVADVHGRRKAQSKVPGGRSQVDYISGIAALNDLEGHHPGSYVDCSVTCFIHAHGYHFTSGEPRPRSPTFHLNKRIMTTESTYYKSTLSLEYLPNADLEVIQGLDDKMYEDLMNEIPILRQVIKGNRKNKTLRLETSALPFVFGEGEVPKASSAALGNYANSTAVGGRRLPYRTRWPSNSRLRSERTSPARRGGPDTWPDITFTAFWRLVYPYLISCFWCGLNETLLPQTSLCHDVFDSDDGDARKMWRFFRARCFYYDRWRYYDRQFQNRHRYPPFVVWKWDVGLKKDMFGPYMHGCFKRYVDVGPLYTSRGCRGRFLPWRSYTRDFAAHRLMRLELVARGHADVCVHSPYASLTPFSRSVSLFVRYHVCVCDTRYCNLSAPPAPPPPLPTLLLLHSYMLLFQ</sequence>
<reference evidence="2" key="1">
    <citation type="submission" date="2022-03" db="EMBL/GenBank/DDBJ databases">
        <authorList>
            <person name="Martin H S."/>
        </authorList>
    </citation>
    <scope>NUCLEOTIDE SEQUENCE</scope>
</reference>